<reference evidence="5" key="3">
    <citation type="journal article" date="2005" name="Nature">
        <title>The map-based sequence of the rice genome.</title>
        <authorList>
            <consortium name="International rice genome sequencing project (IRGSP)"/>
            <person name="Matsumoto T."/>
            <person name="Wu J."/>
            <person name="Kanamori H."/>
            <person name="Katayose Y."/>
            <person name="Fujisawa M."/>
            <person name="Namiki N."/>
            <person name="Mizuno H."/>
            <person name="Yamamoto K."/>
            <person name="Antonio B.A."/>
            <person name="Baba T."/>
            <person name="Sakata K."/>
            <person name="Nagamura Y."/>
            <person name="Aoki H."/>
            <person name="Arikawa K."/>
            <person name="Arita K."/>
            <person name="Bito T."/>
            <person name="Chiden Y."/>
            <person name="Fujitsuka N."/>
            <person name="Fukunaka R."/>
            <person name="Hamada M."/>
            <person name="Harada C."/>
            <person name="Hayashi A."/>
            <person name="Hijishita S."/>
            <person name="Honda M."/>
            <person name="Hosokawa S."/>
            <person name="Ichikawa Y."/>
            <person name="Idonuma A."/>
            <person name="Iijima M."/>
            <person name="Ikeda M."/>
            <person name="Ikeno M."/>
            <person name="Ito K."/>
            <person name="Ito S."/>
            <person name="Ito T."/>
            <person name="Ito Y."/>
            <person name="Ito Y."/>
            <person name="Iwabuchi A."/>
            <person name="Kamiya K."/>
            <person name="Karasawa W."/>
            <person name="Kurita K."/>
            <person name="Katagiri S."/>
            <person name="Kikuta A."/>
            <person name="Kobayashi H."/>
            <person name="Kobayashi N."/>
            <person name="Machita K."/>
            <person name="Maehara T."/>
            <person name="Masukawa M."/>
            <person name="Mizubayashi T."/>
            <person name="Mukai Y."/>
            <person name="Nagasaki H."/>
            <person name="Nagata Y."/>
            <person name="Naito S."/>
            <person name="Nakashima M."/>
            <person name="Nakama Y."/>
            <person name="Nakamichi Y."/>
            <person name="Nakamura M."/>
            <person name="Meguro A."/>
            <person name="Negishi M."/>
            <person name="Ohta I."/>
            <person name="Ohta T."/>
            <person name="Okamoto M."/>
            <person name="Ono N."/>
            <person name="Saji S."/>
            <person name="Sakaguchi M."/>
            <person name="Sakai K."/>
            <person name="Shibata M."/>
            <person name="Shimokawa T."/>
            <person name="Song J."/>
            <person name="Takazaki Y."/>
            <person name="Terasawa K."/>
            <person name="Tsugane M."/>
            <person name="Tsuji K."/>
            <person name="Ueda S."/>
            <person name="Waki K."/>
            <person name="Yamagata H."/>
            <person name="Yamamoto M."/>
            <person name="Yamamoto S."/>
            <person name="Yamane H."/>
            <person name="Yoshiki S."/>
            <person name="Yoshihara R."/>
            <person name="Yukawa K."/>
            <person name="Zhong H."/>
            <person name="Yano M."/>
            <person name="Yuan Q."/>
            <person name="Ouyang S."/>
            <person name="Liu J."/>
            <person name="Jones K.M."/>
            <person name="Gansberger K."/>
            <person name="Moffat K."/>
            <person name="Hill J."/>
            <person name="Bera J."/>
            <person name="Fadrosh D."/>
            <person name="Jin S."/>
            <person name="Johri S."/>
            <person name="Kim M."/>
            <person name="Overton L."/>
            <person name="Reardon M."/>
            <person name="Tsitrin T."/>
            <person name="Vuong H."/>
            <person name="Weaver B."/>
            <person name="Ciecko A."/>
            <person name="Tallon L."/>
            <person name="Jackson J."/>
            <person name="Pai G."/>
            <person name="Aken S.V."/>
            <person name="Utterback T."/>
            <person name="Reidmuller S."/>
            <person name="Feldblyum T."/>
            <person name="Hsiao J."/>
            <person name="Zismann V."/>
            <person name="Iobst S."/>
            <person name="de Vazeille A.R."/>
            <person name="Buell C.R."/>
            <person name="Ying K."/>
            <person name="Li Y."/>
            <person name="Lu T."/>
            <person name="Huang Y."/>
            <person name="Zhao Q."/>
            <person name="Feng Q."/>
            <person name="Zhang L."/>
            <person name="Zhu J."/>
            <person name="Weng Q."/>
            <person name="Mu J."/>
            <person name="Lu Y."/>
            <person name="Fan D."/>
            <person name="Liu Y."/>
            <person name="Guan J."/>
            <person name="Zhang Y."/>
            <person name="Yu S."/>
            <person name="Liu X."/>
            <person name="Zhang Y."/>
            <person name="Hong G."/>
            <person name="Han B."/>
            <person name="Choisne N."/>
            <person name="Demange N."/>
            <person name="Orjeda G."/>
            <person name="Samain S."/>
            <person name="Cattolico L."/>
            <person name="Pelletier E."/>
            <person name="Couloux A."/>
            <person name="Segurens B."/>
            <person name="Wincker P."/>
            <person name="D'Hont A."/>
            <person name="Scarpelli C."/>
            <person name="Weissenbach J."/>
            <person name="Salanoubat M."/>
            <person name="Quetier F."/>
            <person name="Yu Y."/>
            <person name="Kim H.R."/>
            <person name="Rambo T."/>
            <person name="Currie J."/>
            <person name="Collura K."/>
            <person name="Luo M."/>
            <person name="Yang T."/>
            <person name="Ammiraju J.S.S."/>
            <person name="Engler F."/>
            <person name="Soderlund C."/>
            <person name="Wing R.A."/>
            <person name="Palmer L.E."/>
            <person name="de la Bastide M."/>
            <person name="Spiegel L."/>
            <person name="Nascimento L."/>
            <person name="Zutavern T."/>
            <person name="O'Shaughnessy A."/>
            <person name="Dike S."/>
            <person name="Dedhia N."/>
            <person name="Preston R."/>
            <person name="Balija V."/>
            <person name="McCombie W.R."/>
            <person name="Chow T."/>
            <person name="Chen H."/>
            <person name="Chung M."/>
            <person name="Chen C."/>
            <person name="Shaw J."/>
            <person name="Wu H."/>
            <person name="Hsiao K."/>
            <person name="Chao Y."/>
            <person name="Chu M."/>
            <person name="Cheng C."/>
            <person name="Hour A."/>
            <person name="Lee P."/>
            <person name="Lin S."/>
            <person name="Lin Y."/>
            <person name="Liou J."/>
            <person name="Liu S."/>
            <person name="Hsing Y."/>
            <person name="Raghuvanshi S."/>
            <person name="Mohanty A."/>
            <person name="Bharti A.K."/>
            <person name="Gaur A."/>
            <person name="Gupta V."/>
            <person name="Kumar D."/>
            <person name="Ravi V."/>
            <person name="Vij S."/>
            <person name="Kapur A."/>
            <person name="Khurana P."/>
            <person name="Khurana P."/>
            <person name="Khurana J.P."/>
            <person name="Tyagi A.K."/>
            <person name="Gaikwad K."/>
            <person name="Singh A."/>
            <person name="Dalal V."/>
            <person name="Srivastava S."/>
            <person name="Dixit A."/>
            <person name="Pal A.K."/>
            <person name="Ghazi I.A."/>
            <person name="Yadav M."/>
            <person name="Pandit A."/>
            <person name="Bhargava A."/>
            <person name="Sureshbabu K."/>
            <person name="Batra K."/>
            <person name="Sharma T.R."/>
            <person name="Mohapatra T."/>
            <person name="Singh N.K."/>
            <person name="Messing J."/>
            <person name="Nelson A.B."/>
            <person name="Fuks G."/>
            <person name="Kavchok S."/>
            <person name="Keizer G."/>
            <person name="Linton E."/>
            <person name="Llaca V."/>
            <person name="Song R."/>
            <person name="Tanyolac B."/>
            <person name="Young S."/>
            <person name="Ho-Il K."/>
            <person name="Hahn J.H."/>
            <person name="Sangsakoo G."/>
            <person name="Vanavichit A."/>
            <person name="de Mattos Luiz.A.T."/>
            <person name="Zimmer P.D."/>
            <person name="Malone G."/>
            <person name="Dellagostin O."/>
            <person name="de Oliveira A.C."/>
            <person name="Bevan M."/>
            <person name="Bancroft I."/>
            <person name="Minx P."/>
            <person name="Cordum H."/>
            <person name="Wilson R."/>
            <person name="Cheng Z."/>
            <person name="Jin W."/>
            <person name="Jiang J."/>
            <person name="Leong S.A."/>
            <person name="Iwama H."/>
            <person name="Gojobori T."/>
            <person name="Itoh T."/>
            <person name="Niimura Y."/>
            <person name="Fujii Y."/>
            <person name="Habara T."/>
            <person name="Sakai H."/>
            <person name="Sato Y."/>
            <person name="Wilson G."/>
            <person name="Kumar K."/>
            <person name="McCouch S."/>
            <person name="Juretic N."/>
            <person name="Hoen D."/>
            <person name="Wright S."/>
            <person name="Bruskiewich R."/>
            <person name="Bureau T."/>
            <person name="Miyao A."/>
            <person name="Hirochika H."/>
            <person name="Nishikawa T."/>
            <person name="Kadowaki K."/>
            <person name="Sugiura M."/>
            <person name="Burr B."/>
            <person name="Sasaki T."/>
        </authorList>
    </citation>
    <scope>NUCLEOTIDE SEQUENCE [LARGE SCALE GENOMIC DNA]</scope>
    <source>
        <strain evidence="5">cv. Nipponbare</strain>
    </source>
</reference>
<feature type="region of interest" description="Disordered" evidence="1">
    <location>
        <begin position="131"/>
        <end position="187"/>
    </location>
</feature>
<evidence type="ECO:0000256" key="1">
    <source>
        <dbReference type="SAM" id="MobiDB-lite"/>
    </source>
</evidence>
<reference evidence="4" key="2">
    <citation type="submission" date="2001-10" db="EMBL/GenBank/DDBJ databases">
        <title>Oryza sativa nipponbare(GA3) genomic DNA, chromosome 2, BAC clone:OJ1124_E11.</title>
        <authorList>
            <person name="Sasaki T."/>
            <person name="Matsumoto T."/>
            <person name="Yamamoto K."/>
        </authorList>
    </citation>
    <scope>NUCLEOTIDE SEQUENCE</scope>
</reference>
<proteinExistence type="predicted"/>
<sequence length="187" mass="19860">MGQAHIHSLSLPALFALAAAAWTCEGGGCGIGMELRGRDVELRRAAVAASAWSYEGRGCGIGVQLRGHRLWRRRVVVRAGRGAARAVAAASAWSCEGGGAAMVAEAVASERLCTQSPARRVATAVDLAALRGRGGPRRSHTRGEESSYGTPPLLDRGRALGGRRIEREREEEMREEEEEVVASVAMD</sequence>
<protein>
    <submittedName>
        <fullName evidence="4">Uncharacterized protein</fullName>
    </submittedName>
</protein>
<dbReference type="Proteomes" id="UP000000763">
    <property type="component" value="Chromosome 2"/>
</dbReference>
<evidence type="ECO:0000313" key="5">
    <source>
        <dbReference type="Proteomes" id="UP000000763"/>
    </source>
</evidence>
<evidence type="ECO:0000313" key="4">
    <source>
        <dbReference type="EMBL" id="BAD21770.1"/>
    </source>
</evidence>
<feature type="signal peptide" evidence="2">
    <location>
        <begin position="1"/>
        <end position="20"/>
    </location>
</feature>
<reference evidence="5" key="4">
    <citation type="journal article" date="2008" name="Nucleic Acids Res.">
        <title>The rice annotation project database (RAP-DB): 2008 update.</title>
        <authorList>
            <consortium name="The rice annotation project (RAP)"/>
        </authorList>
    </citation>
    <scope>GENOME REANNOTATION</scope>
    <source>
        <strain evidence="5">cv. Nipponbare</strain>
    </source>
</reference>
<reference evidence="3" key="1">
    <citation type="submission" date="2001-08" db="EMBL/GenBank/DDBJ databases">
        <title>Oryza sativa nipponbare(GA3) genomic DNA, chromosome 2, BAC clone:OJ1057_D08.</title>
        <authorList>
            <person name="Sasaki T."/>
            <person name="Matsumoto T."/>
            <person name="Yamamoto K."/>
        </authorList>
    </citation>
    <scope>NUCLEOTIDE SEQUENCE</scope>
</reference>
<keyword evidence="2" id="KW-0732">Signal</keyword>
<dbReference type="AlphaFoldDB" id="Q6K859"/>
<evidence type="ECO:0000256" key="2">
    <source>
        <dbReference type="SAM" id="SignalP"/>
    </source>
</evidence>
<dbReference type="EMBL" id="AP003988">
    <property type="protein sequence ID" value="BAD21470.1"/>
    <property type="molecule type" value="Genomic_DNA"/>
</dbReference>
<evidence type="ECO:0000313" key="3">
    <source>
        <dbReference type="EMBL" id="BAD21470.1"/>
    </source>
</evidence>
<gene>
    <name evidence="3" type="ORF">OJ1057_D08.12</name>
    <name evidence="4" type="ORF">OJ1124_E11.33</name>
</gene>
<feature type="chain" id="PRO_5010142214" evidence="2">
    <location>
        <begin position="21"/>
        <end position="187"/>
    </location>
</feature>
<accession>Q6K859</accession>
<name>Q6K859_ORYSJ</name>
<organism evidence="4 5">
    <name type="scientific">Oryza sativa subsp. japonica</name>
    <name type="common">Rice</name>
    <dbReference type="NCBI Taxonomy" id="39947"/>
    <lineage>
        <taxon>Eukaryota</taxon>
        <taxon>Viridiplantae</taxon>
        <taxon>Streptophyta</taxon>
        <taxon>Embryophyta</taxon>
        <taxon>Tracheophyta</taxon>
        <taxon>Spermatophyta</taxon>
        <taxon>Magnoliopsida</taxon>
        <taxon>Liliopsida</taxon>
        <taxon>Poales</taxon>
        <taxon>Poaceae</taxon>
        <taxon>BOP clade</taxon>
        <taxon>Oryzoideae</taxon>
        <taxon>Oryzeae</taxon>
        <taxon>Oryzinae</taxon>
        <taxon>Oryza</taxon>
        <taxon>Oryza sativa</taxon>
    </lineage>
</organism>
<feature type="compositionally biased region" description="Basic and acidic residues" evidence="1">
    <location>
        <begin position="155"/>
        <end position="172"/>
    </location>
</feature>
<dbReference type="EMBL" id="AP004229">
    <property type="protein sequence ID" value="BAD21770.1"/>
    <property type="molecule type" value="Genomic_DNA"/>
</dbReference>